<dbReference type="NCBIfam" id="TIGR00313">
    <property type="entry name" value="cobQ"/>
    <property type="match status" value="1"/>
</dbReference>
<name>A0ABS6E3F7_9FIRM</name>
<protein>
    <recommendedName>
        <fullName evidence="2">Cobyric acid synthase</fullName>
    </recommendedName>
</protein>
<organism evidence="4 5">
    <name type="scientific">Tissierella simiarum</name>
    <dbReference type="NCBI Taxonomy" id="2841534"/>
    <lineage>
        <taxon>Bacteria</taxon>
        <taxon>Bacillati</taxon>
        <taxon>Bacillota</taxon>
        <taxon>Tissierellia</taxon>
        <taxon>Tissierellales</taxon>
        <taxon>Tissierellaceae</taxon>
        <taxon>Tissierella</taxon>
    </lineage>
</organism>
<evidence type="ECO:0000313" key="4">
    <source>
        <dbReference type="EMBL" id="MBU5437437.1"/>
    </source>
</evidence>
<comment type="caution">
    <text evidence="2">Lacks conserved residue(s) required for the propagation of feature annotation.</text>
</comment>
<gene>
    <name evidence="2" type="primary">cobQ</name>
    <name evidence="4" type="ORF">KQI42_05415</name>
</gene>
<keyword evidence="2" id="KW-0169">Cobalamin biosynthesis</keyword>
<dbReference type="InterPro" id="IPR002586">
    <property type="entry name" value="CobQ/CobB/MinD/ParA_Nub-bd_dom"/>
</dbReference>
<proteinExistence type="inferred from homology"/>
<dbReference type="CDD" id="cd05389">
    <property type="entry name" value="CobQ_N"/>
    <property type="match status" value="1"/>
</dbReference>
<comment type="pathway">
    <text evidence="2">Cofactor biosynthesis; adenosylcobalamin biosynthesis.</text>
</comment>
<dbReference type="InterPro" id="IPR004459">
    <property type="entry name" value="CobQ_synth"/>
</dbReference>
<dbReference type="EMBL" id="JAHLPM010000003">
    <property type="protein sequence ID" value="MBU5437437.1"/>
    <property type="molecule type" value="Genomic_DNA"/>
</dbReference>
<comment type="function">
    <text evidence="2">Catalyzes amidations at positions B, D, E, and G on adenosylcobyrinic A,C-diamide. NH(2) groups are provided by glutamine, and one molecule of ATP is hydrogenolyzed for each amidation.</text>
</comment>
<feature type="domain" description="CobQ/CobB/MinD/ParA nucleotide binding" evidence="3">
    <location>
        <begin position="4"/>
        <end position="227"/>
    </location>
</feature>
<dbReference type="RefSeq" id="WP_216517530.1">
    <property type="nucleotide sequence ID" value="NZ_JAHLPM010000003.1"/>
</dbReference>
<evidence type="ECO:0000256" key="2">
    <source>
        <dbReference type="HAMAP-Rule" id="MF_00028"/>
    </source>
</evidence>
<keyword evidence="1 2" id="KW-0315">Glutamine amidotransferase</keyword>
<dbReference type="Pfam" id="PF01656">
    <property type="entry name" value="CbiA"/>
    <property type="match status" value="1"/>
</dbReference>
<sequence length="280" mass="31223">MTAIMVQGTTSSAGKSLMCSALCKIFNEDGLKVYPFKSQNMSSKSHVTEEGYEISVAQALQATAAGLKPNPNMNPILLKPTTDRKSQVFIKGSKYKDMDAVEYFQFKTSLRPMIVETFKEIEKSFDVVVIEGAGSPAEINLKENDIVNMGMAEIADAPVLLIADIDRGGVFASLYGTVMLLEEDERKRVKGLIINKFRGDKTLLEPGLKMIEELLNIPVVGTIPYLSLNLEEEDSLVDRKNNEDLSNVNVEDELERLAKAVRENMDMDYVYSLIQRSTYE</sequence>
<dbReference type="Proteomes" id="UP000749471">
    <property type="component" value="Unassembled WGS sequence"/>
</dbReference>
<evidence type="ECO:0000259" key="3">
    <source>
        <dbReference type="Pfam" id="PF01656"/>
    </source>
</evidence>
<comment type="caution">
    <text evidence="4">The sequence shown here is derived from an EMBL/GenBank/DDBJ whole genome shotgun (WGS) entry which is preliminary data.</text>
</comment>
<dbReference type="PANTHER" id="PTHR21343">
    <property type="entry name" value="DETHIOBIOTIN SYNTHETASE"/>
    <property type="match status" value="1"/>
</dbReference>
<reference evidence="4 5" key="1">
    <citation type="submission" date="2021-06" db="EMBL/GenBank/DDBJ databases">
        <authorList>
            <person name="Sun Q."/>
            <person name="Li D."/>
        </authorList>
    </citation>
    <scope>NUCLEOTIDE SEQUENCE [LARGE SCALE GENOMIC DNA]</scope>
    <source>
        <strain evidence="4 5">MSJ-40</strain>
    </source>
</reference>
<accession>A0ABS6E3F7</accession>
<evidence type="ECO:0000313" key="5">
    <source>
        <dbReference type="Proteomes" id="UP000749471"/>
    </source>
</evidence>
<comment type="similarity">
    <text evidence="2">Belongs to the CobB/CobQ family. CobQ subfamily.</text>
</comment>
<dbReference type="PANTHER" id="PTHR21343:SF1">
    <property type="entry name" value="COBYRIC ACID SYNTHASE"/>
    <property type="match status" value="1"/>
</dbReference>
<dbReference type="InterPro" id="IPR047045">
    <property type="entry name" value="CobQ_N"/>
</dbReference>
<keyword evidence="5" id="KW-1185">Reference proteome</keyword>
<dbReference type="HAMAP" id="MF_00028">
    <property type="entry name" value="CobQ"/>
    <property type="match status" value="1"/>
</dbReference>
<evidence type="ECO:0000256" key="1">
    <source>
        <dbReference type="ARBA" id="ARBA00022962"/>
    </source>
</evidence>
<dbReference type="NCBIfam" id="NF001989">
    <property type="entry name" value="PRK00784.1"/>
    <property type="match status" value="1"/>
</dbReference>